<organism evidence="3 4">
    <name type="scientific">Gelidibacter salicanalis</name>
    <dbReference type="NCBI Taxonomy" id="291193"/>
    <lineage>
        <taxon>Bacteria</taxon>
        <taxon>Pseudomonadati</taxon>
        <taxon>Bacteroidota</taxon>
        <taxon>Flavobacteriia</taxon>
        <taxon>Flavobacteriales</taxon>
        <taxon>Flavobacteriaceae</taxon>
        <taxon>Gelidibacter</taxon>
    </lineage>
</organism>
<name>A0A5C7AHI4_9FLAO</name>
<dbReference type="OrthoDB" id="1041092at2"/>
<accession>A0A5C7AHI4</accession>
<protein>
    <submittedName>
        <fullName evidence="3">DUF5074 domain-containing protein</fullName>
    </submittedName>
</protein>
<dbReference type="AlphaFoldDB" id="A0A5C7AHI4"/>
<feature type="domain" description="Bacteroidetes PKD-like" evidence="2">
    <location>
        <begin position="46"/>
        <end position="98"/>
    </location>
</feature>
<feature type="signal peptide" evidence="1">
    <location>
        <begin position="1"/>
        <end position="17"/>
    </location>
</feature>
<dbReference type="InterPro" id="IPR031815">
    <property type="entry name" value="DUF5074"/>
</dbReference>
<dbReference type="Pfam" id="PF16820">
    <property type="entry name" value="PKD_3"/>
    <property type="match status" value="1"/>
</dbReference>
<dbReference type="EMBL" id="VORX01000004">
    <property type="protein sequence ID" value="TXE07787.1"/>
    <property type="molecule type" value="Genomic_DNA"/>
</dbReference>
<dbReference type="Pfam" id="PF16819">
    <property type="entry name" value="DUF5074"/>
    <property type="match status" value="1"/>
</dbReference>
<evidence type="ECO:0000313" key="3">
    <source>
        <dbReference type="EMBL" id="TXE07787.1"/>
    </source>
</evidence>
<dbReference type="Proteomes" id="UP000321734">
    <property type="component" value="Unassembled WGS sequence"/>
</dbReference>
<feature type="chain" id="PRO_5023109595" evidence="1">
    <location>
        <begin position="18"/>
        <end position="440"/>
    </location>
</feature>
<dbReference type="Gene3D" id="2.130.10.10">
    <property type="entry name" value="YVTN repeat-like/Quinoprotein amine dehydrogenase"/>
    <property type="match status" value="1"/>
</dbReference>
<gene>
    <name evidence="3" type="ORF">ES711_10155</name>
</gene>
<keyword evidence="4" id="KW-1185">Reference proteome</keyword>
<dbReference type="InterPro" id="IPR015943">
    <property type="entry name" value="WD40/YVTN_repeat-like_dom_sf"/>
</dbReference>
<reference evidence="3 4" key="1">
    <citation type="submission" date="2019-08" db="EMBL/GenBank/DDBJ databases">
        <title>Genome sequence of Gelidibacter salicanalis IC162T.</title>
        <authorList>
            <person name="Bowman J.P."/>
        </authorList>
    </citation>
    <scope>NUCLEOTIDE SEQUENCE [LARGE SCALE GENOMIC DNA]</scope>
    <source>
        <strain evidence="3 4">IC162</strain>
    </source>
</reference>
<proteinExistence type="predicted"/>
<dbReference type="InterPro" id="IPR041696">
    <property type="entry name" value="PKD_3"/>
</dbReference>
<evidence type="ECO:0000313" key="4">
    <source>
        <dbReference type="Proteomes" id="UP000321734"/>
    </source>
</evidence>
<dbReference type="PROSITE" id="PS51257">
    <property type="entry name" value="PROKAR_LIPOPROTEIN"/>
    <property type="match status" value="1"/>
</dbReference>
<evidence type="ECO:0000259" key="2">
    <source>
        <dbReference type="Pfam" id="PF16820"/>
    </source>
</evidence>
<keyword evidence="1" id="KW-0732">Signal</keyword>
<evidence type="ECO:0000256" key="1">
    <source>
        <dbReference type="SAM" id="SignalP"/>
    </source>
</evidence>
<dbReference type="SUPFAM" id="SSF69304">
    <property type="entry name" value="Tricorn protease N-terminal domain"/>
    <property type="match status" value="1"/>
</dbReference>
<comment type="caution">
    <text evidence="3">The sequence shown here is derived from an EMBL/GenBank/DDBJ whole genome shotgun (WGS) entry which is preliminary data.</text>
</comment>
<sequence length="440" mass="47997">MKLKFSFLNRLFFLVFAVSIVGCSNDDAVFINPPSVEGAQQLLDTITMGESLLLSPKFSNAKNSMFEWKVDGELVGNDSTLVYIPEARGTHQISVLAKNEGGEASLTYDIHTWGAFENGFYLINEGWFGRGTGTVGFYRYDTQTLEDSVFVKTNPTKDLLPLNSTLGFGAIHNQKLYLVSKVGGPVVVSDAYSLKEEQRIPASSGNNWRAFVGVSDTQGLLSSSNGIYKVNLETLVLEGTLPGIEGQIGDMMKVGEHIFVLSQREGVIVLNAATYEVEKRIPDMALGFAITEDHTVWAAGGTSLVKINPSTLETKTIDLGFKANSSWGAWHPSSITASANTVFIAKNGSFGGGNEIYSYSNDPSSLQTPFIKLPETEVLYGPGLAFNQAKGQLVVRTVRDGWGENFSYNKLHFYNANSGVLEKTVAYDGYYFPASPVFHN</sequence>
<dbReference type="RefSeq" id="WP_146893184.1">
    <property type="nucleotide sequence ID" value="NZ_VORX01000004.1"/>
</dbReference>